<dbReference type="Pfam" id="PF18741">
    <property type="entry name" value="MTES_1575"/>
    <property type="match status" value="1"/>
</dbReference>
<feature type="domain" description="Restriction endonuclease type II-like" evidence="1">
    <location>
        <begin position="156"/>
        <end position="247"/>
    </location>
</feature>
<accession>A0A1G2CJV7</accession>
<organism evidence="2 3">
    <name type="scientific">Candidatus Liptonbacteria bacterium RIFCSPLOWO2_01_FULL_53_13</name>
    <dbReference type="NCBI Taxonomy" id="1798651"/>
    <lineage>
        <taxon>Bacteria</taxon>
        <taxon>Candidatus Liptoniibacteriota</taxon>
    </lineage>
</organism>
<dbReference type="InterPro" id="IPR049468">
    <property type="entry name" value="Restrct_endonuc-II-like_dom"/>
</dbReference>
<dbReference type="InterPro" id="IPR011335">
    <property type="entry name" value="Restrct_endonuc-II-like"/>
</dbReference>
<dbReference type="AlphaFoldDB" id="A0A1G2CJV7"/>
<dbReference type="Proteomes" id="UP000178348">
    <property type="component" value="Unassembled WGS sequence"/>
</dbReference>
<reference evidence="2 3" key="1">
    <citation type="journal article" date="2016" name="Nat. Commun.">
        <title>Thousands of microbial genomes shed light on interconnected biogeochemical processes in an aquifer system.</title>
        <authorList>
            <person name="Anantharaman K."/>
            <person name="Brown C.T."/>
            <person name="Hug L.A."/>
            <person name="Sharon I."/>
            <person name="Castelle C.J."/>
            <person name="Probst A.J."/>
            <person name="Thomas B.C."/>
            <person name="Singh A."/>
            <person name="Wilkins M.J."/>
            <person name="Karaoz U."/>
            <person name="Brodie E.L."/>
            <person name="Williams K.H."/>
            <person name="Hubbard S.S."/>
            <person name="Banfield J.F."/>
        </authorList>
    </citation>
    <scope>NUCLEOTIDE SEQUENCE [LARGE SCALE GENOMIC DNA]</scope>
</reference>
<dbReference type="Gene3D" id="3.40.960.10">
    <property type="entry name" value="VSR Endonuclease"/>
    <property type="match status" value="1"/>
</dbReference>
<proteinExistence type="predicted"/>
<evidence type="ECO:0000259" key="1">
    <source>
        <dbReference type="Pfam" id="PF18741"/>
    </source>
</evidence>
<evidence type="ECO:0000313" key="2">
    <source>
        <dbReference type="EMBL" id="OGZ01537.1"/>
    </source>
</evidence>
<name>A0A1G2CJV7_9BACT</name>
<comment type="caution">
    <text evidence="2">The sequence shown here is derived from an EMBL/GenBank/DDBJ whole genome shotgun (WGS) entry which is preliminary data.</text>
</comment>
<dbReference type="SUPFAM" id="SSF52980">
    <property type="entry name" value="Restriction endonuclease-like"/>
    <property type="match status" value="1"/>
</dbReference>
<sequence length="260" mass="30697">MGITAECVSRETVLVGVLKSKRDLAILRNEHWYRIPVAHLPHRRFAYIAFYQPAIFGREGKCIHYYARVLDSRLRGNDINKIKCRTFKRSELLADELWHPKAHENYARIDVGPIRTLPRPIKNSSPRRVSFGFTTRERLLRSKNILQLYRVPETEEIVRKELRRADIPTIAQHWITGEGKRYRLDFAVFCNRGAIAIECDNRKAHMNPRQKEKDRAKDAFLTRRGWAVLRLKEEDIMIDPRYWIPEMRRIIKTLGGLIPD</sequence>
<gene>
    <name evidence="2" type="ORF">A2946_03655</name>
</gene>
<evidence type="ECO:0000313" key="3">
    <source>
        <dbReference type="Proteomes" id="UP000178348"/>
    </source>
</evidence>
<dbReference type="EMBL" id="MHLB01000035">
    <property type="protein sequence ID" value="OGZ01537.1"/>
    <property type="molecule type" value="Genomic_DNA"/>
</dbReference>
<protein>
    <recommendedName>
        <fullName evidence="1">Restriction endonuclease type II-like domain-containing protein</fullName>
    </recommendedName>
</protein>